<keyword evidence="2 4" id="KW-0547">Nucleotide-binding</keyword>
<dbReference type="FunFam" id="3.30.30.30:FF:000001">
    <property type="entry name" value="heat shock 70 kDa protein-like"/>
    <property type="match status" value="1"/>
</dbReference>
<comment type="caution">
    <text evidence="6">The sequence shown here is derived from an EMBL/GenBank/DDBJ whole genome shotgun (WGS) entry which is preliminary data.</text>
</comment>
<dbReference type="Gene3D" id="1.20.1270.10">
    <property type="match status" value="1"/>
</dbReference>
<accession>A0AA38SZ05</accession>
<dbReference type="SUPFAM" id="SSF100934">
    <property type="entry name" value="Heat shock protein 70kD (HSP70), C-terminal subdomain"/>
    <property type="match status" value="1"/>
</dbReference>
<dbReference type="SUPFAM" id="SSF100920">
    <property type="entry name" value="Heat shock protein 70kD (HSP70), peptide-binding domain"/>
    <property type="match status" value="1"/>
</dbReference>
<dbReference type="AlphaFoldDB" id="A0AA38SZ05"/>
<dbReference type="InterPro" id="IPR029048">
    <property type="entry name" value="HSP70_C_sf"/>
</dbReference>
<evidence type="ECO:0000256" key="1">
    <source>
        <dbReference type="ARBA" id="ARBA00007381"/>
    </source>
</evidence>
<dbReference type="FunFam" id="2.60.34.10:FF:000012">
    <property type="entry name" value="Heat shock 70 kDa protein"/>
    <property type="match status" value="1"/>
</dbReference>
<evidence type="ECO:0000256" key="2">
    <source>
        <dbReference type="ARBA" id="ARBA00022741"/>
    </source>
</evidence>
<dbReference type="FunFam" id="3.90.640.10:FF:000002">
    <property type="entry name" value="Heat shock 70 kDa"/>
    <property type="match status" value="1"/>
</dbReference>
<dbReference type="InterPro" id="IPR043129">
    <property type="entry name" value="ATPase_NBD"/>
</dbReference>
<dbReference type="SUPFAM" id="SSF53067">
    <property type="entry name" value="Actin-like ATPase domain"/>
    <property type="match status" value="2"/>
</dbReference>
<dbReference type="PROSITE" id="PS00297">
    <property type="entry name" value="HSP70_1"/>
    <property type="match status" value="1"/>
</dbReference>
<keyword evidence="7" id="KW-1185">Reference proteome</keyword>
<dbReference type="InterPro" id="IPR029047">
    <property type="entry name" value="HSP70_peptide-bd_sf"/>
</dbReference>
<protein>
    <recommendedName>
        <fullName evidence="8">Heat shock protein 70</fullName>
    </recommendedName>
</protein>
<keyword evidence="3 4" id="KW-0067">ATP-binding</keyword>
<feature type="coiled-coil region" evidence="5">
    <location>
        <begin position="516"/>
        <end position="543"/>
    </location>
</feature>
<dbReference type="NCBIfam" id="NF001413">
    <property type="entry name" value="PRK00290.1"/>
    <property type="match status" value="1"/>
</dbReference>
<evidence type="ECO:0000256" key="5">
    <source>
        <dbReference type="SAM" id="Coils"/>
    </source>
</evidence>
<comment type="similarity">
    <text evidence="1 4">Belongs to the heat shock protein 70 family.</text>
</comment>
<gene>
    <name evidence="6" type="ORF">OSB04_024742</name>
</gene>
<dbReference type="Pfam" id="PF00012">
    <property type="entry name" value="HSP70"/>
    <property type="match status" value="1"/>
</dbReference>
<evidence type="ECO:0008006" key="8">
    <source>
        <dbReference type="Google" id="ProtNLM"/>
    </source>
</evidence>
<dbReference type="GO" id="GO:0005524">
    <property type="term" value="F:ATP binding"/>
    <property type="evidence" value="ECO:0007669"/>
    <property type="project" value="UniProtKB-KW"/>
</dbReference>
<reference evidence="6" key="1">
    <citation type="submission" date="2023-03" db="EMBL/GenBank/DDBJ databases">
        <title>Chromosome-scale reference genome and RAD-based genetic map of yellow starthistle (Centaurea solstitialis) reveal putative structural variation and QTLs associated with invader traits.</title>
        <authorList>
            <person name="Reatini B."/>
            <person name="Cang F.A."/>
            <person name="Jiang Q."/>
            <person name="Mckibben M.T.W."/>
            <person name="Barker M.S."/>
            <person name="Rieseberg L.H."/>
            <person name="Dlugosch K.M."/>
        </authorList>
    </citation>
    <scope>NUCLEOTIDE SEQUENCE</scope>
    <source>
        <strain evidence="6">CAN-66</strain>
        <tissue evidence="6">Leaf</tissue>
    </source>
</reference>
<name>A0AA38SZ05_9ASTR</name>
<dbReference type="Gene3D" id="3.30.420.40">
    <property type="match status" value="2"/>
</dbReference>
<dbReference type="Gene3D" id="2.60.34.10">
    <property type="entry name" value="Substrate Binding Domain Of DNAk, Chain A, domain 1"/>
    <property type="match status" value="1"/>
</dbReference>
<dbReference type="PROSITE" id="PS01036">
    <property type="entry name" value="HSP70_3"/>
    <property type="match status" value="1"/>
</dbReference>
<proteinExistence type="inferred from homology"/>
<sequence length="609" mass="67690">MEGSGNCEPAIGIDLGTTYSCVAVWKHDRVEIIPNDQGNRITPSFVAFLDEERLVGDGAKNKGSMNPANTIFDAKRLIGRRFSDSKVQCDMKLWPFKVVEGPTDTPKIVVSYKGQQKEFFAEEISSMVLGKMKETAEAYLGKAVKNAVITVPAYFNDSQRQATKDAGTIAGLNVIRLINEPTAAAVAYGLDNKSEIVGEINVLVFDLGGGTFDVSLLSIAEGGTFQVKAVAGDTHLGGEDFDNCMVNHCVEEFKRKWNKDLTKNLRAMGRLRFACEKAKRILSCTTQASIDVDCLHEGIDFSMKFYRAKFEELNMRFFDKCIKTLEACLSDAKMEKSCINKVILVGGSTRIPKVQSMLHEFFDGKELCKSINPDEAVAYGAAVMAAKLSGNNEKRVQDLLLLDVTPLSLGIEKNGKVTSVVIPRNTPIPTKKTNNYVTPFDNTTVLGILVFQGERSRSTDNHFLGEFFIYGIPCAPKGAQKIGVCFEIDANGILTVSAEILSTGKTEKLTISDTNRRLTKEEIERMIKDAEEYKHEDEEYKKKVNAHNALVDCLYNMKNKMGEYNIKKRVHSEIYKITENAIADTTEWLESNHAASIDELQCKKTRYQP</sequence>
<evidence type="ECO:0000313" key="7">
    <source>
        <dbReference type="Proteomes" id="UP001172457"/>
    </source>
</evidence>
<organism evidence="6 7">
    <name type="scientific">Centaurea solstitialis</name>
    <name type="common">yellow star-thistle</name>
    <dbReference type="NCBI Taxonomy" id="347529"/>
    <lineage>
        <taxon>Eukaryota</taxon>
        <taxon>Viridiplantae</taxon>
        <taxon>Streptophyta</taxon>
        <taxon>Embryophyta</taxon>
        <taxon>Tracheophyta</taxon>
        <taxon>Spermatophyta</taxon>
        <taxon>Magnoliopsida</taxon>
        <taxon>eudicotyledons</taxon>
        <taxon>Gunneridae</taxon>
        <taxon>Pentapetalae</taxon>
        <taxon>asterids</taxon>
        <taxon>campanulids</taxon>
        <taxon>Asterales</taxon>
        <taxon>Asteraceae</taxon>
        <taxon>Carduoideae</taxon>
        <taxon>Cardueae</taxon>
        <taxon>Centaureinae</taxon>
        <taxon>Centaurea</taxon>
    </lineage>
</organism>
<keyword evidence="5" id="KW-0175">Coiled coil</keyword>
<dbReference type="EMBL" id="JARYMX010000006">
    <property type="protein sequence ID" value="KAJ9545035.1"/>
    <property type="molecule type" value="Genomic_DNA"/>
</dbReference>
<dbReference type="InterPro" id="IPR013126">
    <property type="entry name" value="Hsp_70_fam"/>
</dbReference>
<dbReference type="InterPro" id="IPR018181">
    <property type="entry name" value="Heat_shock_70_CS"/>
</dbReference>
<dbReference type="PANTHER" id="PTHR19375">
    <property type="entry name" value="HEAT SHOCK PROTEIN 70KDA"/>
    <property type="match status" value="1"/>
</dbReference>
<dbReference type="PRINTS" id="PR00301">
    <property type="entry name" value="HEATSHOCK70"/>
</dbReference>
<dbReference type="Proteomes" id="UP001172457">
    <property type="component" value="Chromosome 6"/>
</dbReference>
<evidence type="ECO:0000256" key="3">
    <source>
        <dbReference type="ARBA" id="ARBA00022840"/>
    </source>
</evidence>
<dbReference type="Gene3D" id="3.30.30.30">
    <property type="match status" value="1"/>
</dbReference>
<dbReference type="GO" id="GO:0140662">
    <property type="term" value="F:ATP-dependent protein folding chaperone"/>
    <property type="evidence" value="ECO:0007669"/>
    <property type="project" value="InterPro"/>
</dbReference>
<dbReference type="Gene3D" id="3.90.640.10">
    <property type="entry name" value="Actin, Chain A, domain 4"/>
    <property type="match status" value="1"/>
</dbReference>
<dbReference type="PROSITE" id="PS00329">
    <property type="entry name" value="HSP70_2"/>
    <property type="match status" value="1"/>
</dbReference>
<dbReference type="FunFam" id="3.30.420.40:FF:000026">
    <property type="entry name" value="Heat shock protein 70"/>
    <property type="match status" value="1"/>
</dbReference>
<evidence type="ECO:0000256" key="4">
    <source>
        <dbReference type="RuleBase" id="RU003322"/>
    </source>
</evidence>
<evidence type="ECO:0000313" key="6">
    <source>
        <dbReference type="EMBL" id="KAJ9545035.1"/>
    </source>
</evidence>